<feature type="active site" description="Proton acceptor" evidence="3">
    <location>
        <position position="150"/>
    </location>
</feature>
<dbReference type="eggNOG" id="ENOG502S329">
    <property type="taxonomic scope" value="Eukaryota"/>
</dbReference>
<dbReference type="InterPro" id="IPR017939">
    <property type="entry name" value="G-Glutamylcylcotransferase"/>
</dbReference>
<gene>
    <name evidence="7" type="ORF">GLAREA_04932</name>
</gene>
<reference evidence="7 8" key="1">
    <citation type="journal article" date="2013" name="BMC Genomics">
        <title>Genomics-driven discovery of the pneumocandin biosynthetic gene cluster in the fungus Glarea lozoyensis.</title>
        <authorList>
            <person name="Chen L."/>
            <person name="Yue Q."/>
            <person name="Zhang X."/>
            <person name="Xiang M."/>
            <person name="Wang C."/>
            <person name="Li S."/>
            <person name="Che Y."/>
            <person name="Ortiz-Lopez F.J."/>
            <person name="Bills G.F."/>
            <person name="Liu X."/>
            <person name="An Z."/>
        </authorList>
    </citation>
    <scope>NUCLEOTIDE SEQUENCE [LARGE SCALE GENOMIC DNA]</scope>
    <source>
        <strain evidence="8">ATCC 20868 / MF5171</strain>
    </source>
</reference>
<organism evidence="7 8">
    <name type="scientific">Glarea lozoyensis (strain ATCC 20868 / MF5171)</name>
    <dbReference type="NCBI Taxonomy" id="1116229"/>
    <lineage>
        <taxon>Eukaryota</taxon>
        <taxon>Fungi</taxon>
        <taxon>Dikarya</taxon>
        <taxon>Ascomycota</taxon>
        <taxon>Pezizomycotina</taxon>
        <taxon>Leotiomycetes</taxon>
        <taxon>Helotiales</taxon>
        <taxon>Helotiaceae</taxon>
        <taxon>Glarea</taxon>
    </lineage>
</organism>
<dbReference type="HOGENOM" id="CLU_030506_1_0_1"/>
<feature type="region of interest" description="Disordered" evidence="5">
    <location>
        <begin position="324"/>
        <end position="348"/>
    </location>
</feature>
<dbReference type="OrthoDB" id="2017317at2759"/>
<keyword evidence="2" id="KW-0456">Lyase</keyword>
<evidence type="ECO:0000313" key="8">
    <source>
        <dbReference type="Proteomes" id="UP000016922"/>
    </source>
</evidence>
<dbReference type="PANTHER" id="PTHR12935:SF0">
    <property type="entry name" value="GAMMA-GLUTAMYLCYCLOTRANSFERASE"/>
    <property type="match status" value="1"/>
</dbReference>
<feature type="region of interest" description="Disordered" evidence="5">
    <location>
        <begin position="179"/>
        <end position="217"/>
    </location>
</feature>
<evidence type="ECO:0000256" key="2">
    <source>
        <dbReference type="ARBA" id="ARBA00023239"/>
    </source>
</evidence>
<dbReference type="GeneID" id="19463987"/>
<feature type="transmembrane region" description="Helical" evidence="6">
    <location>
        <begin position="290"/>
        <end position="309"/>
    </location>
</feature>
<dbReference type="Gene3D" id="3.10.490.10">
    <property type="entry name" value="Gamma-glutamyl cyclotransferase-like"/>
    <property type="match status" value="1"/>
</dbReference>
<evidence type="ECO:0000256" key="5">
    <source>
        <dbReference type="SAM" id="MobiDB-lite"/>
    </source>
</evidence>
<evidence type="ECO:0000256" key="6">
    <source>
        <dbReference type="SAM" id="Phobius"/>
    </source>
</evidence>
<evidence type="ECO:0000313" key="7">
    <source>
        <dbReference type="EMBL" id="EPE28141.1"/>
    </source>
</evidence>
<protein>
    <recommendedName>
        <fullName evidence="1">gamma-glutamylcyclotransferase</fullName>
        <ecNumber evidence="1">4.3.2.9</ecNumber>
    </recommendedName>
</protein>
<name>S3D7Z9_GLAL2</name>
<feature type="transmembrane region" description="Helical" evidence="6">
    <location>
        <begin position="263"/>
        <end position="284"/>
    </location>
</feature>
<dbReference type="PANTHER" id="PTHR12935">
    <property type="entry name" value="GAMMA-GLUTAMYLCYCLOTRANSFERASE"/>
    <property type="match status" value="1"/>
</dbReference>
<keyword evidence="8" id="KW-1185">Reference proteome</keyword>
<evidence type="ECO:0000256" key="1">
    <source>
        <dbReference type="ARBA" id="ARBA00012346"/>
    </source>
</evidence>
<evidence type="ECO:0000256" key="4">
    <source>
        <dbReference type="PIRSR" id="PIRSR617939-2"/>
    </source>
</evidence>
<keyword evidence="6" id="KW-0472">Membrane</keyword>
<accession>S3D7Z9</accession>
<feature type="binding site" evidence="4">
    <location>
        <position position="224"/>
    </location>
    <ligand>
        <name>substrate</name>
    </ligand>
</feature>
<dbReference type="GO" id="GO:0003839">
    <property type="term" value="F:gamma-glutamylcyclotransferase activity"/>
    <property type="evidence" value="ECO:0007669"/>
    <property type="project" value="UniProtKB-EC"/>
</dbReference>
<dbReference type="EMBL" id="KE145369">
    <property type="protein sequence ID" value="EPE28141.1"/>
    <property type="molecule type" value="Genomic_DNA"/>
</dbReference>
<dbReference type="OMA" id="CFAGTQY"/>
<proteinExistence type="predicted"/>
<evidence type="ECO:0000256" key="3">
    <source>
        <dbReference type="PIRSR" id="PIRSR617939-1"/>
    </source>
</evidence>
<dbReference type="Proteomes" id="UP000016922">
    <property type="component" value="Unassembled WGS sequence"/>
</dbReference>
<feature type="compositionally biased region" description="Basic and acidic residues" evidence="5">
    <location>
        <begin position="192"/>
        <end position="201"/>
    </location>
</feature>
<keyword evidence="6" id="KW-1133">Transmembrane helix</keyword>
<keyword evidence="6" id="KW-0812">Transmembrane</keyword>
<dbReference type="KEGG" id="glz:GLAREA_04932"/>
<sequence>MQSTESERTCYGRKAFTAICKLSKTASASKNPATPLHSIPRTTPERLAASSAKTILYLAYGSNLSAETFKGARGIVPLSAVNAHVPSLSLTFDLSGVPYTEPCFANTKLRDPANDVPKHGEYHKDRWHKGLIGVVYEVTPEDFRTIIATEGGGASYQDVIVPCYTLAAGGTIVDPHPSGTPFNAHTLLQPRQEPEDGKESRNVVTTNGHIQRPDPSYAQPSARYLKLITDGAEEHSLPSEYLAFLYNIRPYTITTKKQKIGQALILAVWFPIIMALFGLGKTLADEDGRIPDWLASLLGLVFNALWLGYDKFFKDLFGDGERTMKKSDDDDDEERGCSNWGNEKSAFA</sequence>
<feature type="binding site" evidence="4">
    <location>
        <begin position="57"/>
        <end position="62"/>
    </location>
    <ligand>
        <name>substrate</name>
    </ligand>
</feature>
<dbReference type="AlphaFoldDB" id="S3D7Z9"/>
<dbReference type="EC" id="4.3.2.9" evidence="1"/>
<dbReference type="RefSeq" id="XP_008085500.1">
    <property type="nucleotide sequence ID" value="XM_008087309.1"/>
</dbReference>